<evidence type="ECO:0008006" key="2">
    <source>
        <dbReference type="Google" id="ProtNLM"/>
    </source>
</evidence>
<evidence type="ECO:0000313" key="1">
    <source>
        <dbReference type="EMBL" id="KKN37968.1"/>
    </source>
</evidence>
<dbReference type="EMBL" id="LAZR01001859">
    <property type="protein sequence ID" value="KKN37968.1"/>
    <property type="molecule type" value="Genomic_DNA"/>
</dbReference>
<proteinExistence type="predicted"/>
<name>A0A0F9T925_9ZZZZ</name>
<protein>
    <recommendedName>
        <fullName evidence="2">Homeodomain phBC6A51-type domain-containing protein</fullName>
    </recommendedName>
</protein>
<organism evidence="1">
    <name type="scientific">marine sediment metagenome</name>
    <dbReference type="NCBI Taxonomy" id="412755"/>
    <lineage>
        <taxon>unclassified sequences</taxon>
        <taxon>metagenomes</taxon>
        <taxon>ecological metagenomes</taxon>
    </lineage>
</organism>
<sequence>MQDIEEGLKAGLSNKTVCDYVGITPKTFYQWAEENSNFSDRIKKAQSVKKKELLEKIEAAGANSWTAYAWILERCYHKEFGPKQELKHSGDVTCWIDLMKSHEDDNDGDDE</sequence>
<dbReference type="AlphaFoldDB" id="A0A0F9T925"/>
<gene>
    <name evidence="1" type="ORF">LCGC14_0758100</name>
</gene>
<dbReference type="Gene3D" id="1.10.10.60">
    <property type="entry name" value="Homeodomain-like"/>
    <property type="match status" value="1"/>
</dbReference>
<accession>A0A0F9T925</accession>
<reference evidence="1" key="1">
    <citation type="journal article" date="2015" name="Nature">
        <title>Complex archaea that bridge the gap between prokaryotes and eukaryotes.</title>
        <authorList>
            <person name="Spang A."/>
            <person name="Saw J.H."/>
            <person name="Jorgensen S.L."/>
            <person name="Zaremba-Niedzwiedzka K."/>
            <person name="Martijn J."/>
            <person name="Lind A.E."/>
            <person name="van Eijk R."/>
            <person name="Schleper C."/>
            <person name="Guy L."/>
            <person name="Ettema T.J."/>
        </authorList>
    </citation>
    <scope>NUCLEOTIDE SEQUENCE</scope>
</reference>
<comment type="caution">
    <text evidence="1">The sequence shown here is derived from an EMBL/GenBank/DDBJ whole genome shotgun (WGS) entry which is preliminary data.</text>
</comment>